<keyword evidence="2" id="KW-1185">Reference proteome</keyword>
<gene>
    <name evidence="1" type="ORF">DC3_48670</name>
</gene>
<dbReference type="Proteomes" id="UP000321306">
    <property type="component" value="Unassembled WGS sequence"/>
</dbReference>
<name>A0A511N8U6_DEIC1</name>
<evidence type="ECO:0000313" key="1">
    <source>
        <dbReference type="EMBL" id="GEM49232.1"/>
    </source>
</evidence>
<sequence length="328" mass="36421">MTLKHAVEQLLISAQDENSTPDDLYPLAQCVFDEARKQPRTAVEEALRDLASGLSLSHAGKAGLIGMCIGAFLEGGCSPKDVQDALLDRLEEVLHRAEEHLSGCTDPENLSEECLAALDDLELFWRPAIALLSVSPAARSEAAPLLPLLEPLSEHHEGAHWLSKLIPVMHEEPVVVLEPSTGLGIEGLLSGVVDNFQLHVLLMDVFPQKGLFKRKRTSERIIAVARGDGPQEGEDHVEGCWNMYTHEALLGDLTLSEASENWVWGEGTPSDIPVLEDRRVILLGPPTYHRTWNSMRMFSALKADLKVTRVLNERQVRSWLERITNREE</sequence>
<dbReference type="AlphaFoldDB" id="A0A511N8U6"/>
<dbReference type="OrthoDB" id="240021at2"/>
<dbReference type="EMBL" id="BJXB01000030">
    <property type="protein sequence ID" value="GEM49232.1"/>
    <property type="molecule type" value="Genomic_DNA"/>
</dbReference>
<reference evidence="1 2" key="1">
    <citation type="submission" date="2019-07" db="EMBL/GenBank/DDBJ databases">
        <title>Whole genome shotgun sequence of Deinococcus cellulosilyticus NBRC 106333.</title>
        <authorList>
            <person name="Hosoyama A."/>
            <person name="Uohara A."/>
            <person name="Ohji S."/>
            <person name="Ichikawa N."/>
        </authorList>
    </citation>
    <scope>NUCLEOTIDE SEQUENCE [LARGE SCALE GENOMIC DNA]</scope>
    <source>
        <strain evidence="1 2">NBRC 106333</strain>
    </source>
</reference>
<organism evidence="1 2">
    <name type="scientific">Deinococcus cellulosilyticus (strain DSM 18568 / NBRC 106333 / KACC 11606 / 5516J-15)</name>
    <dbReference type="NCBI Taxonomy" id="1223518"/>
    <lineage>
        <taxon>Bacteria</taxon>
        <taxon>Thermotogati</taxon>
        <taxon>Deinococcota</taxon>
        <taxon>Deinococci</taxon>
        <taxon>Deinococcales</taxon>
        <taxon>Deinococcaceae</taxon>
        <taxon>Deinococcus</taxon>
    </lineage>
</organism>
<proteinExistence type="predicted"/>
<comment type="caution">
    <text evidence="1">The sequence shown here is derived from an EMBL/GenBank/DDBJ whole genome shotgun (WGS) entry which is preliminary data.</text>
</comment>
<protein>
    <submittedName>
        <fullName evidence="1">Uncharacterized protein</fullName>
    </submittedName>
</protein>
<accession>A0A511N8U6</accession>
<evidence type="ECO:0000313" key="2">
    <source>
        <dbReference type="Proteomes" id="UP000321306"/>
    </source>
</evidence>
<dbReference type="RefSeq" id="WP_146889392.1">
    <property type="nucleotide sequence ID" value="NZ_BJXB01000030.1"/>
</dbReference>